<feature type="region of interest" description="Disordered" evidence="2">
    <location>
        <begin position="1"/>
        <end position="38"/>
    </location>
</feature>
<name>L7FM08_ENTIV</name>
<proteinExistence type="predicted"/>
<keyword evidence="1" id="KW-0175">Coiled coil</keyword>
<protein>
    <submittedName>
        <fullName evidence="3">Uncharacterized protein</fullName>
    </submittedName>
</protein>
<dbReference type="GeneID" id="14883852"/>
<organism evidence="3 4">
    <name type="scientific">Entamoeba invadens IP1</name>
    <dbReference type="NCBI Taxonomy" id="370355"/>
    <lineage>
        <taxon>Eukaryota</taxon>
        <taxon>Amoebozoa</taxon>
        <taxon>Evosea</taxon>
        <taxon>Archamoebae</taxon>
        <taxon>Mastigamoebida</taxon>
        <taxon>Entamoebidae</taxon>
        <taxon>Entamoeba</taxon>
    </lineage>
</organism>
<feature type="region of interest" description="Disordered" evidence="2">
    <location>
        <begin position="342"/>
        <end position="381"/>
    </location>
</feature>
<dbReference type="RefSeq" id="XP_004184244.1">
    <property type="nucleotide sequence ID" value="XM_004184196.1"/>
</dbReference>
<feature type="coiled-coil region" evidence="1">
    <location>
        <begin position="199"/>
        <end position="262"/>
    </location>
</feature>
<gene>
    <name evidence="3" type="ORF">EIN_284840</name>
</gene>
<evidence type="ECO:0000313" key="3">
    <source>
        <dbReference type="EMBL" id="ELP84898.1"/>
    </source>
</evidence>
<dbReference type="VEuPathDB" id="AmoebaDB:EIN_284840"/>
<accession>L7FM08</accession>
<feature type="compositionally biased region" description="Low complexity" evidence="2">
    <location>
        <begin position="18"/>
        <end position="33"/>
    </location>
</feature>
<evidence type="ECO:0000256" key="2">
    <source>
        <dbReference type="SAM" id="MobiDB-lite"/>
    </source>
</evidence>
<dbReference type="AlphaFoldDB" id="L7FM08"/>
<evidence type="ECO:0000256" key="1">
    <source>
        <dbReference type="SAM" id="Coils"/>
    </source>
</evidence>
<evidence type="ECO:0000313" key="4">
    <source>
        <dbReference type="Proteomes" id="UP000014680"/>
    </source>
</evidence>
<feature type="compositionally biased region" description="Polar residues" evidence="2">
    <location>
        <begin position="371"/>
        <end position="381"/>
    </location>
</feature>
<sequence>MSEKNDENPTHTSECEESYSSEATESYSTSSSEDSIEEGKANSYLIASDTFDESNYSDKELIDIYRSAYNYILEDFYNKFGAMKKMMLNMTEENEDLKQDKEKLVKFCVSSKEIIEEMKQRDDHLTKQYAEVLNSYEEEQKSHNKTIEELQDIKRGEIFGAKCAQVEASLRLFVENGKVKNIEVFNSANSLHDDNLLKISLLETKLEQSNQKLSQAEEETQKVMKEKELEVVKCKQKNVEQLNEKQKEIEDLKKRIENFLQPKSPSLSTSSESTNSTDFSKLEKDLLTQNFSKPQVLEKIRKIKFQKIEQNVDKKLSRITLPPNSLLNRNSTRVLVKAVQPGTVEKTEQHEKAEKVKKSEPKMTETKEEVPSQQTHSHSFSITQKLEHTLSENPKESKLALKLTLNKDIVQVVQIAKTIFCVCKGKSKKCSLISISEKLEQKVIETSKKIELTEDTRNLVYYTDGKIKWYSPSKSALLSKLSLPKFHRFVKSSVNGDVLVETTDNSLFSVKDHTLTKLGQSKTPIGENPIVVQNSIFSVKNSTLVRTDLKDGTDFVTKYIGGSNIEVNNTLIYITQPMVNVIQILDFSLAVVKTVIVRYGANQISRVGDSVVFCGRNRLGLIDKSHSMIEDVRLEIGKIDGISIGADFSTMQTSCLMFAHNELFSYNLPVPLHSLVKSEELGECEICKNGVMEVECSCCHKKYHKACYDGSLCETEGCSASLHN</sequence>
<dbReference type="KEGG" id="eiv:EIN_284840"/>
<reference evidence="3 4" key="1">
    <citation type="submission" date="2012-10" db="EMBL/GenBank/DDBJ databases">
        <authorList>
            <person name="Zafar N."/>
            <person name="Inman J."/>
            <person name="Hall N."/>
            <person name="Lorenzi H."/>
            <person name="Caler E."/>
        </authorList>
    </citation>
    <scope>NUCLEOTIDE SEQUENCE [LARGE SCALE GENOMIC DNA]</scope>
    <source>
        <strain evidence="3 4">IP1</strain>
    </source>
</reference>
<dbReference type="Proteomes" id="UP000014680">
    <property type="component" value="Unassembled WGS sequence"/>
</dbReference>
<dbReference type="EMBL" id="KB207106">
    <property type="protein sequence ID" value="ELP84898.1"/>
    <property type="molecule type" value="Genomic_DNA"/>
</dbReference>
<feature type="compositionally biased region" description="Basic and acidic residues" evidence="2">
    <location>
        <begin position="345"/>
        <end position="370"/>
    </location>
</feature>
<keyword evidence="4" id="KW-1185">Reference proteome</keyword>